<comment type="caution">
    <text evidence="1">The sequence shown here is derived from an EMBL/GenBank/DDBJ whole genome shotgun (WGS) entry which is preliminary data.</text>
</comment>
<name>A0A8X8KMF0_9RHOB</name>
<evidence type="ECO:0000313" key="2">
    <source>
        <dbReference type="Proteomes" id="UP000484076"/>
    </source>
</evidence>
<dbReference type="RefSeq" id="WP_152823598.1">
    <property type="nucleotide sequence ID" value="NZ_WHUT02000001.1"/>
</dbReference>
<dbReference type="EMBL" id="WHUT02000001">
    <property type="protein sequence ID" value="NUB42900.1"/>
    <property type="molecule type" value="Genomic_DNA"/>
</dbReference>
<reference evidence="1" key="1">
    <citation type="submission" date="2020-05" db="EMBL/GenBank/DDBJ databases">
        <title>Fertoebacter nigrum gen. nov., sp. nov., a new member of the family Rhodobacteraceae.</title>
        <authorList>
            <person name="Szuroczki S."/>
            <person name="Abbaszade G."/>
            <person name="Buni D."/>
            <person name="Schumann P."/>
            <person name="Toth E."/>
        </authorList>
    </citation>
    <scope>NUCLEOTIDE SEQUENCE</scope>
    <source>
        <strain evidence="1">RG-N-1a</strain>
    </source>
</reference>
<keyword evidence="2" id="KW-1185">Reference proteome</keyword>
<sequence length="135" mass="14728">MSVIVTDTGFAADDWAAGFVPLEDLAAHQGAVDLANTADPAALGNQLANLQLIRIAFPAFNDGRGFTLAAHLRRMGYTGRLRAFGHVLADQYAMARRSGFDEVEIGDDLVARQPAAQWAFRADWQAHNYQARLRA</sequence>
<dbReference type="Proteomes" id="UP000484076">
    <property type="component" value="Unassembled WGS sequence"/>
</dbReference>
<protein>
    <submittedName>
        <fullName evidence="1">DUF934 domain-containing protein</fullName>
    </submittedName>
</protein>
<accession>A0A8X8KMF0</accession>
<gene>
    <name evidence="1" type="ORF">GEU84_000750</name>
</gene>
<proteinExistence type="predicted"/>
<evidence type="ECO:0000313" key="1">
    <source>
        <dbReference type="EMBL" id="NUB42900.1"/>
    </source>
</evidence>
<dbReference type="InterPro" id="IPR008318">
    <property type="entry name" value="UCP030820"/>
</dbReference>
<dbReference type="Pfam" id="PF06073">
    <property type="entry name" value="DUF934"/>
    <property type="match status" value="1"/>
</dbReference>
<organism evidence="1 2">
    <name type="scientific">Fertoeibacter niger</name>
    <dbReference type="NCBI Taxonomy" id="2656921"/>
    <lineage>
        <taxon>Bacteria</taxon>
        <taxon>Pseudomonadati</taxon>
        <taxon>Pseudomonadota</taxon>
        <taxon>Alphaproteobacteria</taxon>
        <taxon>Rhodobacterales</taxon>
        <taxon>Paracoccaceae</taxon>
        <taxon>Fertoeibacter</taxon>
    </lineage>
</organism>
<dbReference type="AlphaFoldDB" id="A0A8X8KMF0"/>